<keyword evidence="5" id="KW-1185">Reference proteome</keyword>
<sequence>MNAQIDPAQLWLGACVGAQVLLVFLTVIQANTYGERGLLLHAAATLMAVVAVQALVGNHPLLHPAVLLLVPALAGLQLMELMSHAGGMRKARRWLLATSVGVLPVMAVAALYTEWALAAGLVLWLAVVVLLLLRAWRQSNPWIWWLVPALAALVGAGIEIVADVPPYDLDDAVLAAGLLTVWAGCTYLATVWRGRIFGETRARINARNTVDPLTGLATPMVLAERILAARHLTRRYGHPSVVMLVHIENLPALAAEFGPEAAESAVLAAANRVRESLLRGGDVAARVAHARIGVLAEGAAPPEAAATVATRILVAGLKEPLAAARAEYLRFRIVLAAVPADETPPRRLLYKLNQRMDQELRGGSERRIATMSQDELLQPTAPSPLTP</sequence>
<organism evidence="4 5">
    <name type="scientific">Ramlibacter cellulosilyticus</name>
    <dbReference type="NCBI Taxonomy" id="2764187"/>
    <lineage>
        <taxon>Bacteria</taxon>
        <taxon>Pseudomonadati</taxon>
        <taxon>Pseudomonadota</taxon>
        <taxon>Betaproteobacteria</taxon>
        <taxon>Burkholderiales</taxon>
        <taxon>Comamonadaceae</taxon>
        <taxon>Ramlibacter</taxon>
    </lineage>
</organism>
<protein>
    <submittedName>
        <fullName evidence="4">Diguanylate cyclase</fullName>
    </submittedName>
</protein>
<dbReference type="SUPFAM" id="SSF55073">
    <property type="entry name" value="Nucleotide cyclase"/>
    <property type="match status" value="1"/>
</dbReference>
<accession>A0A923MPF8</accession>
<comment type="caution">
    <text evidence="4">The sequence shown here is derived from an EMBL/GenBank/DDBJ whole genome shotgun (WGS) entry which is preliminary data.</text>
</comment>
<evidence type="ECO:0000256" key="1">
    <source>
        <dbReference type="SAM" id="MobiDB-lite"/>
    </source>
</evidence>
<keyword evidence="2" id="KW-0472">Membrane</keyword>
<keyword evidence="2" id="KW-0812">Transmembrane</keyword>
<dbReference type="InterPro" id="IPR000160">
    <property type="entry name" value="GGDEF_dom"/>
</dbReference>
<evidence type="ECO:0000313" key="4">
    <source>
        <dbReference type="EMBL" id="MBC5782431.1"/>
    </source>
</evidence>
<feature type="transmembrane region" description="Helical" evidence="2">
    <location>
        <begin position="174"/>
        <end position="192"/>
    </location>
</feature>
<dbReference type="SMART" id="SM00267">
    <property type="entry name" value="GGDEF"/>
    <property type="match status" value="1"/>
</dbReference>
<feature type="domain" description="GGDEF" evidence="3">
    <location>
        <begin position="197"/>
        <end position="370"/>
    </location>
</feature>
<dbReference type="InterPro" id="IPR043128">
    <property type="entry name" value="Rev_trsase/Diguanyl_cyclase"/>
</dbReference>
<dbReference type="RefSeq" id="WP_187075129.1">
    <property type="nucleotide sequence ID" value="NZ_JACORT010000001.1"/>
</dbReference>
<proteinExistence type="predicted"/>
<reference evidence="4" key="1">
    <citation type="submission" date="2020-08" db="EMBL/GenBank/DDBJ databases">
        <title>Ramlibacter sp. USB13 16S ribosomal RNA gene genome sequencing and assembly.</title>
        <authorList>
            <person name="Kang M."/>
        </authorList>
    </citation>
    <scope>NUCLEOTIDE SEQUENCE</scope>
    <source>
        <strain evidence="4">USB13</strain>
    </source>
</reference>
<feature type="transmembrane region" description="Helical" evidence="2">
    <location>
        <begin position="6"/>
        <end position="26"/>
    </location>
</feature>
<evidence type="ECO:0000259" key="3">
    <source>
        <dbReference type="SMART" id="SM00267"/>
    </source>
</evidence>
<feature type="transmembrane region" description="Helical" evidence="2">
    <location>
        <begin position="38"/>
        <end position="56"/>
    </location>
</feature>
<feature type="region of interest" description="Disordered" evidence="1">
    <location>
        <begin position="368"/>
        <end position="387"/>
    </location>
</feature>
<feature type="transmembrane region" description="Helical" evidence="2">
    <location>
        <begin position="143"/>
        <end position="162"/>
    </location>
</feature>
<keyword evidence="2" id="KW-1133">Transmembrane helix</keyword>
<evidence type="ECO:0000313" key="5">
    <source>
        <dbReference type="Proteomes" id="UP000608513"/>
    </source>
</evidence>
<dbReference type="EMBL" id="JACORT010000001">
    <property type="protein sequence ID" value="MBC5782431.1"/>
    <property type="molecule type" value="Genomic_DNA"/>
</dbReference>
<dbReference type="Gene3D" id="3.30.70.270">
    <property type="match status" value="1"/>
</dbReference>
<gene>
    <name evidence="4" type="ORF">H8N03_05715</name>
</gene>
<dbReference type="Pfam" id="PF00990">
    <property type="entry name" value="GGDEF"/>
    <property type="match status" value="1"/>
</dbReference>
<feature type="transmembrane region" description="Helical" evidence="2">
    <location>
        <begin position="118"/>
        <end position="136"/>
    </location>
</feature>
<evidence type="ECO:0000256" key="2">
    <source>
        <dbReference type="SAM" id="Phobius"/>
    </source>
</evidence>
<dbReference type="Proteomes" id="UP000608513">
    <property type="component" value="Unassembled WGS sequence"/>
</dbReference>
<feature type="transmembrane region" description="Helical" evidence="2">
    <location>
        <begin position="62"/>
        <end position="82"/>
    </location>
</feature>
<dbReference type="InterPro" id="IPR029787">
    <property type="entry name" value="Nucleotide_cyclase"/>
</dbReference>
<dbReference type="AlphaFoldDB" id="A0A923MPF8"/>
<feature type="transmembrane region" description="Helical" evidence="2">
    <location>
        <begin position="94"/>
        <end position="112"/>
    </location>
</feature>
<name>A0A923MPF8_9BURK</name>